<dbReference type="PROSITE" id="PS50987">
    <property type="entry name" value="HTH_ARSR_2"/>
    <property type="match status" value="1"/>
</dbReference>
<reference evidence="5 6" key="1">
    <citation type="submission" date="2018-05" db="EMBL/GenBank/DDBJ databases">
        <title>Draft genome of Methanospirillum lacunae Ki8-1.</title>
        <authorList>
            <person name="Dueholm M.S."/>
            <person name="Nielsen P.H."/>
            <person name="Bakmann L.F."/>
            <person name="Otzen D.E."/>
        </authorList>
    </citation>
    <scope>NUCLEOTIDE SEQUENCE [LARGE SCALE GENOMIC DNA]</scope>
    <source>
        <strain evidence="5 6">Ki8-1</strain>
    </source>
</reference>
<keyword evidence="6" id="KW-1185">Reference proteome</keyword>
<dbReference type="RefSeq" id="WP_109967935.1">
    <property type="nucleotide sequence ID" value="NZ_CP176093.1"/>
</dbReference>
<organism evidence="5 6">
    <name type="scientific">Methanospirillum lacunae</name>
    <dbReference type="NCBI Taxonomy" id="668570"/>
    <lineage>
        <taxon>Archaea</taxon>
        <taxon>Methanobacteriati</taxon>
        <taxon>Methanobacteriota</taxon>
        <taxon>Stenosarchaea group</taxon>
        <taxon>Methanomicrobia</taxon>
        <taxon>Methanomicrobiales</taxon>
        <taxon>Methanospirillaceae</taxon>
        <taxon>Methanospirillum</taxon>
    </lineage>
</organism>
<keyword evidence="1" id="KW-0805">Transcription regulation</keyword>
<dbReference type="PRINTS" id="PR00778">
    <property type="entry name" value="HTHARSR"/>
</dbReference>
<dbReference type="InterPro" id="IPR051011">
    <property type="entry name" value="Metal_resp_trans_reg"/>
</dbReference>
<dbReference type="SUPFAM" id="SSF46785">
    <property type="entry name" value="Winged helix' DNA-binding domain"/>
    <property type="match status" value="1"/>
</dbReference>
<dbReference type="OrthoDB" id="46231at2157"/>
<accession>A0A2V2MY21</accession>
<dbReference type="CDD" id="cd00090">
    <property type="entry name" value="HTH_ARSR"/>
    <property type="match status" value="1"/>
</dbReference>
<name>A0A2V2MY21_9EURY</name>
<dbReference type="GO" id="GO:0003677">
    <property type="term" value="F:DNA binding"/>
    <property type="evidence" value="ECO:0007669"/>
    <property type="project" value="UniProtKB-KW"/>
</dbReference>
<dbReference type="InterPro" id="IPR036390">
    <property type="entry name" value="WH_DNA-bd_sf"/>
</dbReference>
<dbReference type="InterPro" id="IPR001845">
    <property type="entry name" value="HTH_ArsR_DNA-bd_dom"/>
</dbReference>
<evidence type="ECO:0000256" key="3">
    <source>
        <dbReference type="ARBA" id="ARBA00023163"/>
    </source>
</evidence>
<dbReference type="Proteomes" id="UP000245657">
    <property type="component" value="Unassembled WGS sequence"/>
</dbReference>
<evidence type="ECO:0000256" key="1">
    <source>
        <dbReference type="ARBA" id="ARBA00023015"/>
    </source>
</evidence>
<dbReference type="EMBL" id="QGMY01000004">
    <property type="protein sequence ID" value="PWR73034.1"/>
    <property type="molecule type" value="Genomic_DNA"/>
</dbReference>
<feature type="domain" description="HTH arsR-type" evidence="4">
    <location>
        <begin position="27"/>
        <end position="113"/>
    </location>
</feature>
<dbReference type="GO" id="GO:0003700">
    <property type="term" value="F:DNA-binding transcription factor activity"/>
    <property type="evidence" value="ECO:0007669"/>
    <property type="project" value="InterPro"/>
</dbReference>
<keyword evidence="3" id="KW-0804">Transcription</keyword>
<evidence type="ECO:0000313" key="5">
    <source>
        <dbReference type="EMBL" id="PWR73034.1"/>
    </source>
</evidence>
<evidence type="ECO:0000256" key="2">
    <source>
        <dbReference type="ARBA" id="ARBA00023125"/>
    </source>
</evidence>
<proteinExistence type="predicted"/>
<gene>
    <name evidence="5" type="ORF">DK846_05475</name>
</gene>
<dbReference type="InterPro" id="IPR036388">
    <property type="entry name" value="WH-like_DNA-bd_sf"/>
</dbReference>
<dbReference type="GeneID" id="97550032"/>
<evidence type="ECO:0000313" key="6">
    <source>
        <dbReference type="Proteomes" id="UP000245657"/>
    </source>
</evidence>
<dbReference type="PANTHER" id="PTHR43132">
    <property type="entry name" value="ARSENICAL RESISTANCE OPERON REPRESSOR ARSR-RELATED"/>
    <property type="match status" value="1"/>
</dbReference>
<keyword evidence="2" id="KW-0238">DNA-binding</keyword>
<protein>
    <submittedName>
        <fullName evidence="5">ArsR family transcriptional regulator</fullName>
    </submittedName>
</protein>
<comment type="caution">
    <text evidence="5">The sequence shown here is derived from an EMBL/GenBank/DDBJ whole genome shotgun (WGS) entry which is preliminary data.</text>
</comment>
<dbReference type="PANTHER" id="PTHR43132:SF2">
    <property type="entry name" value="ARSENICAL RESISTANCE OPERON REPRESSOR ARSR-RELATED"/>
    <property type="match status" value="1"/>
</dbReference>
<dbReference type="Gene3D" id="1.10.10.10">
    <property type="entry name" value="Winged helix-like DNA-binding domain superfamily/Winged helix DNA-binding domain"/>
    <property type="match status" value="1"/>
</dbReference>
<dbReference type="NCBIfam" id="NF033788">
    <property type="entry name" value="HTH_metalloreg"/>
    <property type="match status" value="1"/>
</dbReference>
<sequence length="113" mass="12524">MNVALPEPIEESLGQIGGIEGLKQYLPPGDELNRKSKVFTALADSTRLKILYLLNTQPLCVCVIKEVIDIADSKLSYHLKALTTAGLIDKEQNGPFLIYSITHTGKRCIQIWV</sequence>
<evidence type="ECO:0000259" key="4">
    <source>
        <dbReference type="PROSITE" id="PS50987"/>
    </source>
</evidence>
<dbReference type="Pfam" id="PF01022">
    <property type="entry name" value="HTH_5"/>
    <property type="match status" value="1"/>
</dbReference>
<dbReference type="AlphaFoldDB" id="A0A2V2MY21"/>
<dbReference type="SMART" id="SM00418">
    <property type="entry name" value="HTH_ARSR"/>
    <property type="match status" value="1"/>
</dbReference>
<dbReference type="InterPro" id="IPR011991">
    <property type="entry name" value="ArsR-like_HTH"/>
</dbReference>